<dbReference type="STRING" id="416016.SAMN05443547_1631"/>
<keyword evidence="1" id="KW-0472">Membrane</keyword>
<keyword evidence="3" id="KW-1185">Reference proteome</keyword>
<accession>A0A1M7ZWK6</accession>
<evidence type="ECO:0000313" key="2">
    <source>
        <dbReference type="EMBL" id="SHO73275.1"/>
    </source>
</evidence>
<name>A0A1M7ZWK6_9FLAO</name>
<dbReference type="EMBL" id="FRYK01000002">
    <property type="protein sequence ID" value="SHO73275.1"/>
    <property type="molecule type" value="Genomic_DNA"/>
</dbReference>
<dbReference type="AlphaFoldDB" id="A0A1M7ZWK6"/>
<sequence length="69" mass="8077">MDYKNLLIGITSFVIGILYLVNLKKRLNKEYVNNMNSFDKSMKFKGFLAGFGFVIIGIIMIYREIKMLF</sequence>
<gene>
    <name evidence="2" type="ORF">SAMN05443547_1631</name>
</gene>
<dbReference type="Proteomes" id="UP000184611">
    <property type="component" value="Unassembled WGS sequence"/>
</dbReference>
<keyword evidence="1" id="KW-1133">Transmembrane helix</keyword>
<protein>
    <submittedName>
        <fullName evidence="2">Uncharacterized protein</fullName>
    </submittedName>
</protein>
<feature type="transmembrane region" description="Helical" evidence="1">
    <location>
        <begin position="6"/>
        <end position="23"/>
    </location>
</feature>
<evidence type="ECO:0000313" key="3">
    <source>
        <dbReference type="Proteomes" id="UP000184611"/>
    </source>
</evidence>
<evidence type="ECO:0000256" key="1">
    <source>
        <dbReference type="SAM" id="Phobius"/>
    </source>
</evidence>
<organism evidence="2 3">
    <name type="scientific">Flavobacterium cucumis</name>
    <dbReference type="NCBI Taxonomy" id="416016"/>
    <lineage>
        <taxon>Bacteria</taxon>
        <taxon>Pseudomonadati</taxon>
        <taxon>Bacteroidota</taxon>
        <taxon>Flavobacteriia</taxon>
        <taxon>Flavobacteriales</taxon>
        <taxon>Flavobacteriaceae</taxon>
        <taxon>Flavobacterium</taxon>
    </lineage>
</organism>
<reference evidence="3" key="1">
    <citation type="submission" date="2016-12" db="EMBL/GenBank/DDBJ databases">
        <authorList>
            <person name="Varghese N."/>
            <person name="Submissions S."/>
        </authorList>
    </citation>
    <scope>NUCLEOTIDE SEQUENCE [LARGE SCALE GENOMIC DNA]</scope>
    <source>
        <strain evidence="3">DSM 18830</strain>
    </source>
</reference>
<keyword evidence="1" id="KW-0812">Transmembrane</keyword>
<feature type="transmembrane region" description="Helical" evidence="1">
    <location>
        <begin position="44"/>
        <end position="62"/>
    </location>
</feature>
<proteinExistence type="predicted"/>